<dbReference type="AlphaFoldDB" id="A0A016TW56"/>
<accession>A0A016TW56</accession>
<organism evidence="1 2">
    <name type="scientific">Ancylostoma ceylanicum</name>
    <dbReference type="NCBI Taxonomy" id="53326"/>
    <lineage>
        <taxon>Eukaryota</taxon>
        <taxon>Metazoa</taxon>
        <taxon>Ecdysozoa</taxon>
        <taxon>Nematoda</taxon>
        <taxon>Chromadorea</taxon>
        <taxon>Rhabditida</taxon>
        <taxon>Rhabditina</taxon>
        <taxon>Rhabditomorpha</taxon>
        <taxon>Strongyloidea</taxon>
        <taxon>Ancylostomatidae</taxon>
        <taxon>Ancylostomatinae</taxon>
        <taxon>Ancylostoma</taxon>
    </lineage>
</organism>
<evidence type="ECO:0000313" key="2">
    <source>
        <dbReference type="Proteomes" id="UP000024635"/>
    </source>
</evidence>
<evidence type="ECO:0000313" key="1">
    <source>
        <dbReference type="EMBL" id="EYC07289.1"/>
    </source>
</evidence>
<name>A0A016TW56_9BILA</name>
<protein>
    <submittedName>
        <fullName evidence="1">Uncharacterized protein</fullName>
    </submittedName>
</protein>
<reference evidence="2" key="1">
    <citation type="journal article" date="2015" name="Nat. Genet.">
        <title>The genome and transcriptome of the zoonotic hookworm Ancylostoma ceylanicum identify infection-specific gene families.</title>
        <authorList>
            <person name="Schwarz E.M."/>
            <person name="Hu Y."/>
            <person name="Antoshechkin I."/>
            <person name="Miller M.M."/>
            <person name="Sternberg P.W."/>
            <person name="Aroian R.V."/>
        </authorList>
    </citation>
    <scope>NUCLEOTIDE SEQUENCE</scope>
    <source>
        <strain evidence="2">HY135</strain>
    </source>
</reference>
<keyword evidence="2" id="KW-1185">Reference proteome</keyword>
<sequence>MLVPGPNAGVSRKGVKEGRWEDSALNWLSSNEWKLSKKLYDRKETAVKNNVKQVYFHLSTAGAPKKEAVERRQQTSISGIIILELRCS</sequence>
<gene>
    <name evidence="1" type="primary">Acey_s0071.g571</name>
    <name evidence="1" type="ORF">Y032_0071g571</name>
</gene>
<comment type="caution">
    <text evidence="1">The sequence shown here is derived from an EMBL/GenBank/DDBJ whole genome shotgun (WGS) entry which is preliminary data.</text>
</comment>
<dbReference type="EMBL" id="JARK01001407">
    <property type="protein sequence ID" value="EYC07289.1"/>
    <property type="molecule type" value="Genomic_DNA"/>
</dbReference>
<proteinExistence type="predicted"/>
<dbReference type="Proteomes" id="UP000024635">
    <property type="component" value="Unassembled WGS sequence"/>
</dbReference>